<reference evidence="2" key="1">
    <citation type="submission" date="2021-01" db="EMBL/GenBank/DDBJ databases">
        <authorList>
            <person name="Corre E."/>
            <person name="Pelletier E."/>
            <person name="Niang G."/>
            <person name="Scheremetjew M."/>
            <person name="Finn R."/>
            <person name="Kale V."/>
            <person name="Holt S."/>
            <person name="Cochrane G."/>
            <person name="Meng A."/>
            <person name="Brown T."/>
            <person name="Cohen L."/>
        </authorList>
    </citation>
    <scope>NUCLEOTIDE SEQUENCE</scope>
    <source>
        <strain evidence="2">SoJaBio B1-5/56/2</strain>
    </source>
</reference>
<proteinExistence type="predicted"/>
<accession>A0A7S4L2S7</accession>
<keyword evidence="1" id="KW-1133">Transmembrane helix</keyword>
<sequence length="154" mass="17572">MSLLLQQQQERLVGDKQKLSSSISPNPLTKCFTSSSPIVRSGLFHSLLSKVWREKGDEVGRGEVVFLMHFFLLFSRSCTLPLRMTKRSSFSSSLFFVKRPTTRLSFPPLPTTQTEMLLPWGLTPLFVAQIDVVVFVLFSSLFSLWGYARTLRIH</sequence>
<dbReference type="AlphaFoldDB" id="A0A7S4L2S7"/>
<keyword evidence="1" id="KW-0812">Transmembrane</keyword>
<gene>
    <name evidence="2" type="ORF">NAES01612_LOCUS14878</name>
</gene>
<evidence type="ECO:0000256" key="1">
    <source>
        <dbReference type="SAM" id="Phobius"/>
    </source>
</evidence>
<evidence type="ECO:0008006" key="3">
    <source>
        <dbReference type="Google" id="ProtNLM"/>
    </source>
</evidence>
<keyword evidence="1" id="KW-0472">Membrane</keyword>
<feature type="transmembrane region" description="Helical" evidence="1">
    <location>
        <begin position="126"/>
        <end position="148"/>
    </location>
</feature>
<dbReference type="EMBL" id="HBKR01022771">
    <property type="protein sequence ID" value="CAE2313312.1"/>
    <property type="molecule type" value="Transcribed_RNA"/>
</dbReference>
<protein>
    <recommendedName>
        <fullName evidence="3">Transmembrane protein</fullName>
    </recommendedName>
</protein>
<evidence type="ECO:0000313" key="2">
    <source>
        <dbReference type="EMBL" id="CAE2313312.1"/>
    </source>
</evidence>
<name>A0A7S4L2S7_9EUKA</name>
<organism evidence="2">
    <name type="scientific">Paramoeba aestuarina</name>
    <dbReference type="NCBI Taxonomy" id="180227"/>
    <lineage>
        <taxon>Eukaryota</taxon>
        <taxon>Amoebozoa</taxon>
        <taxon>Discosea</taxon>
        <taxon>Flabellinia</taxon>
        <taxon>Dactylopodida</taxon>
        <taxon>Paramoebidae</taxon>
        <taxon>Paramoeba</taxon>
    </lineage>
</organism>